<gene>
    <name evidence="2" type="ORF">U9M48_027560</name>
</gene>
<name>A0AAQ3X077_PASNO</name>
<evidence type="ECO:0000313" key="3">
    <source>
        <dbReference type="Proteomes" id="UP001341281"/>
    </source>
</evidence>
<feature type="compositionally biased region" description="Basic and acidic residues" evidence="1">
    <location>
        <begin position="32"/>
        <end position="45"/>
    </location>
</feature>
<protein>
    <submittedName>
        <fullName evidence="2">Uncharacterized protein</fullName>
    </submittedName>
</protein>
<dbReference type="AlphaFoldDB" id="A0AAQ3X077"/>
<organism evidence="2 3">
    <name type="scientific">Paspalum notatum var. saurae</name>
    <dbReference type="NCBI Taxonomy" id="547442"/>
    <lineage>
        <taxon>Eukaryota</taxon>
        <taxon>Viridiplantae</taxon>
        <taxon>Streptophyta</taxon>
        <taxon>Embryophyta</taxon>
        <taxon>Tracheophyta</taxon>
        <taxon>Spermatophyta</taxon>
        <taxon>Magnoliopsida</taxon>
        <taxon>Liliopsida</taxon>
        <taxon>Poales</taxon>
        <taxon>Poaceae</taxon>
        <taxon>PACMAD clade</taxon>
        <taxon>Panicoideae</taxon>
        <taxon>Andropogonodae</taxon>
        <taxon>Paspaleae</taxon>
        <taxon>Paspalinae</taxon>
        <taxon>Paspalum</taxon>
    </lineage>
</organism>
<reference evidence="2 3" key="1">
    <citation type="submission" date="2024-02" db="EMBL/GenBank/DDBJ databases">
        <title>High-quality chromosome-scale genome assembly of Pensacola bahiagrass (Paspalum notatum Flugge var. saurae).</title>
        <authorList>
            <person name="Vega J.M."/>
            <person name="Podio M."/>
            <person name="Orjuela J."/>
            <person name="Siena L.A."/>
            <person name="Pessino S.C."/>
            <person name="Combes M.C."/>
            <person name="Mariac C."/>
            <person name="Albertini E."/>
            <person name="Pupilli F."/>
            <person name="Ortiz J.P.A."/>
            <person name="Leblanc O."/>
        </authorList>
    </citation>
    <scope>NUCLEOTIDE SEQUENCE [LARGE SCALE GENOMIC DNA]</scope>
    <source>
        <strain evidence="2">R1</strain>
        <tissue evidence="2">Leaf</tissue>
    </source>
</reference>
<evidence type="ECO:0000313" key="2">
    <source>
        <dbReference type="EMBL" id="WVZ80046.1"/>
    </source>
</evidence>
<dbReference type="EMBL" id="CP144750">
    <property type="protein sequence ID" value="WVZ80046.1"/>
    <property type="molecule type" value="Genomic_DNA"/>
</dbReference>
<dbReference type="Proteomes" id="UP001341281">
    <property type="component" value="Chromosome 06"/>
</dbReference>
<keyword evidence="3" id="KW-1185">Reference proteome</keyword>
<evidence type="ECO:0000256" key="1">
    <source>
        <dbReference type="SAM" id="MobiDB-lite"/>
    </source>
</evidence>
<proteinExistence type="predicted"/>
<sequence length="181" mass="19799">MSCQFPSLCPALPRAVADRSAQLRHLVEPKVERAAEPAEARRGEEGGPSSTQNPRLRRSLPSLGEASNSLPSSFSCVCFLPTFMLQAWLCLQASEELGFYQSCLDVWRLQLALIKTPSHLSLVRKSIEQVTTLGQSWSTKVIAFHLGMSNICESMMEITIHSPFTSAVSSSPNPFSSSLVS</sequence>
<accession>A0AAQ3X077</accession>
<feature type="region of interest" description="Disordered" evidence="1">
    <location>
        <begin position="32"/>
        <end position="68"/>
    </location>
</feature>